<keyword evidence="2" id="KW-1185">Reference proteome</keyword>
<sequence>MSAQNFSSMLAKTKFATFDPLISRVYTSPSASRGDWGLKYTLPSSTAAHPRPKYLRILNLDAGQGLNCDYRSGEKEARFMERWGDGRHGWLTREEHEFQQTNAIARRTYSVQQRHASGGVRPKRTSIKELKAEDQVKPGAERDDVLDASAPFMPDIEAMSEKRFSAYLDELRTRRKEYAHHLEETTASVGNNLLRAAVNPKRMDKTHSRFIAESKMSTLKDRASDEIVPSPHDLFGLAYSKPVSGTSAYTDPNVIQRETNPLTAYPGRSLPADTGKDAYHAKKDLQAARGRFVRSEYVIGVGGLTAGMARGSDHGYSSEGLDTMFDHTRTDKARGVSQFRVKSAALLNPPNVILSSASGRRDPSPLTANTNGYVSAAKQASPLDSFRYDMEVYATRQADQHRREVNTRAVVPGEPGWVGMNSRSTKSHGDQLASGGRPSVASLLRGRTSQTNETLRREIENIMSGMLSAKQNRRAAAAPSSARSFSTTSRTLTSNPTGKPADELPTADPSKALPTGDEISGPGFGHDKELDTGGHGSGLADGDWRQLEENVGGEVRYGEKEVAQSEKKVK</sequence>
<evidence type="ECO:0000313" key="2">
    <source>
        <dbReference type="Proteomes" id="UP001230649"/>
    </source>
</evidence>
<dbReference type="EMBL" id="JASBWS010000031">
    <property type="protein sequence ID" value="KAJ9108489.1"/>
    <property type="molecule type" value="Genomic_DNA"/>
</dbReference>
<accession>A0ACC2W9R8</accession>
<name>A0ACC2W9R8_9TREE</name>
<organism evidence="1 2">
    <name type="scientific">Naganishia adeliensis</name>
    <dbReference type="NCBI Taxonomy" id="92952"/>
    <lineage>
        <taxon>Eukaryota</taxon>
        <taxon>Fungi</taxon>
        <taxon>Dikarya</taxon>
        <taxon>Basidiomycota</taxon>
        <taxon>Agaricomycotina</taxon>
        <taxon>Tremellomycetes</taxon>
        <taxon>Filobasidiales</taxon>
        <taxon>Filobasidiaceae</taxon>
        <taxon>Naganishia</taxon>
    </lineage>
</organism>
<evidence type="ECO:0000313" key="1">
    <source>
        <dbReference type="EMBL" id="KAJ9108489.1"/>
    </source>
</evidence>
<proteinExistence type="predicted"/>
<comment type="caution">
    <text evidence="1">The sequence shown here is derived from an EMBL/GenBank/DDBJ whole genome shotgun (WGS) entry which is preliminary data.</text>
</comment>
<reference evidence="1" key="1">
    <citation type="submission" date="2023-04" db="EMBL/GenBank/DDBJ databases">
        <title>Draft Genome sequencing of Naganishia species isolated from polar environments using Oxford Nanopore Technology.</title>
        <authorList>
            <person name="Leo P."/>
            <person name="Venkateswaran K."/>
        </authorList>
    </citation>
    <scope>NUCLEOTIDE SEQUENCE</scope>
    <source>
        <strain evidence="1">MNA-CCFEE 5262</strain>
    </source>
</reference>
<protein>
    <submittedName>
        <fullName evidence="1">Uncharacterized protein</fullName>
    </submittedName>
</protein>
<gene>
    <name evidence="1" type="ORF">QFC20_003395</name>
</gene>
<dbReference type="Proteomes" id="UP001230649">
    <property type="component" value="Unassembled WGS sequence"/>
</dbReference>